<reference evidence="1 2" key="1">
    <citation type="submission" date="2011-01" db="EMBL/GenBank/DDBJ databases">
        <authorList>
            <person name="Weinstock G."/>
            <person name="Sodergren E."/>
            <person name="Clifton S."/>
            <person name="Fulton L."/>
            <person name="Fulton B."/>
            <person name="Courtney L."/>
            <person name="Fronick C."/>
            <person name="Harrison M."/>
            <person name="Strong C."/>
            <person name="Farmer C."/>
            <person name="Delahaunty K."/>
            <person name="Markovic C."/>
            <person name="Hall O."/>
            <person name="Minx P."/>
            <person name="Tomlinson C."/>
            <person name="Mitreva M."/>
            <person name="Hou S."/>
            <person name="Chen J."/>
            <person name="Wollam A."/>
            <person name="Pepin K.H."/>
            <person name="Johnson M."/>
            <person name="Bhonagiri V."/>
            <person name="Zhang X."/>
            <person name="Suruliraj S."/>
            <person name="Warren W."/>
            <person name="Chinwalla A."/>
            <person name="Mardis E.R."/>
            <person name="Wilson R.K."/>
        </authorList>
    </citation>
    <scope>NUCLEOTIDE SEQUENCE [LARGE SCALE GENOMIC DNA]</scope>
    <source>
        <strain evidence="2">DSM 22608 / JCM 16073 / KCTC 15190 / YIT 12066</strain>
    </source>
</reference>
<dbReference type="Proteomes" id="UP000018458">
    <property type="component" value="Unassembled WGS sequence"/>
</dbReference>
<organism evidence="1 2">
    <name type="scientific">Succinatimonas hippei (strain DSM 22608 / JCM 16073 / KCTC 15190 / YIT 12066)</name>
    <dbReference type="NCBI Taxonomy" id="762983"/>
    <lineage>
        <taxon>Bacteria</taxon>
        <taxon>Pseudomonadati</taxon>
        <taxon>Pseudomonadota</taxon>
        <taxon>Gammaproteobacteria</taxon>
        <taxon>Aeromonadales</taxon>
        <taxon>Succinivibrionaceae</taxon>
        <taxon>Succinatimonas</taxon>
    </lineage>
</organism>
<dbReference type="RefSeq" id="WP_009142788.1">
    <property type="nucleotide sequence ID" value="NZ_GL830964.1"/>
</dbReference>
<gene>
    <name evidence="1" type="ORF">HMPREF9444_00570</name>
</gene>
<proteinExistence type="predicted"/>
<accession>E8LIQ0</accession>
<name>E8LIQ0_SUCHY</name>
<comment type="caution">
    <text evidence="1">The sequence shown here is derived from an EMBL/GenBank/DDBJ whole genome shotgun (WGS) entry which is preliminary data.</text>
</comment>
<keyword evidence="2" id="KW-1185">Reference proteome</keyword>
<protein>
    <submittedName>
        <fullName evidence="1">Uncharacterized protein</fullName>
    </submittedName>
</protein>
<sequence>MSLIKKSGIFTKKHKQHEFKKNIEDALIYKLNEYTIEAGKNDENNAYYVEVPIDPNKQSQLNEVAENIKEEAQSIIKKGKNYAIIIEENISPKIITEAKEILLKGSVFSGEGRVQKILALKDLCKNALSPMMALDLALLIMGNSIGDDVIGSQLNRIEGLLTKDLHEKAIAKKVEYEDTADRLRFYLNTDSSSFTLQDKNHLEELSSFLHREVLTCAHLIQEVNIPQIKEKKRSLNEAKTASSMINHETYALIDRSITVLFLFVLCELTKKHAGSTQSYDKSWSLEEILLKPLCELMAKIYSELLFRLRLLLDSAIYINFIDKNKIKEILNFHESLFFPLDKKLKEFLNFYHLDSRTIWKIKDNTLQCYVKTDKNCPNAVQLKNIKSSD</sequence>
<evidence type="ECO:0000313" key="2">
    <source>
        <dbReference type="Proteomes" id="UP000018458"/>
    </source>
</evidence>
<evidence type="ECO:0000313" key="1">
    <source>
        <dbReference type="EMBL" id="EFY07584.1"/>
    </source>
</evidence>
<dbReference type="HOGENOM" id="CLU_709644_0_0_6"/>
<dbReference type="EMBL" id="AEVO01000026">
    <property type="protein sequence ID" value="EFY07584.1"/>
    <property type="molecule type" value="Genomic_DNA"/>
</dbReference>
<dbReference type="AlphaFoldDB" id="E8LIQ0"/>